<organism evidence="8">
    <name type="scientific">Riboviria sp</name>
    <dbReference type="NCBI Taxonomy" id="2585031"/>
    <lineage>
        <taxon>Viruses</taxon>
        <taxon>Riboviria</taxon>
    </lineage>
</organism>
<dbReference type="EMBL" id="MN034697">
    <property type="protein sequence ID" value="QDH89210.1"/>
    <property type="molecule type" value="Genomic_DNA"/>
</dbReference>
<dbReference type="InterPro" id="IPR001788">
    <property type="entry name" value="RNA-dep_RNA_pol_alsuvir"/>
</dbReference>
<evidence type="ECO:0000259" key="6">
    <source>
        <dbReference type="PROSITE" id="PS50507"/>
    </source>
</evidence>
<feature type="domain" description="Alphavirus-like MT" evidence="7">
    <location>
        <begin position="544"/>
        <end position="716"/>
    </location>
</feature>
<dbReference type="GO" id="GO:0005524">
    <property type="term" value="F:ATP binding"/>
    <property type="evidence" value="ECO:0007669"/>
    <property type="project" value="UniProtKB-KW"/>
</dbReference>
<dbReference type="GO" id="GO:0006351">
    <property type="term" value="P:DNA-templated transcription"/>
    <property type="evidence" value="ECO:0007669"/>
    <property type="project" value="InterPro"/>
</dbReference>
<evidence type="ECO:0000256" key="1">
    <source>
        <dbReference type="ARBA" id="ARBA00022679"/>
    </source>
</evidence>
<dbReference type="InterPro" id="IPR002588">
    <property type="entry name" value="Alphavirus-like_MT_dom"/>
</dbReference>
<dbReference type="InterPro" id="IPR043502">
    <property type="entry name" value="DNA/RNA_pol_sf"/>
</dbReference>
<evidence type="ECO:0000256" key="4">
    <source>
        <dbReference type="ARBA" id="ARBA00022953"/>
    </source>
</evidence>
<dbReference type="GO" id="GO:0039694">
    <property type="term" value="P:viral RNA genome replication"/>
    <property type="evidence" value="ECO:0007669"/>
    <property type="project" value="InterPro"/>
</dbReference>
<feature type="compositionally biased region" description="Acidic residues" evidence="5">
    <location>
        <begin position="1041"/>
        <end position="1051"/>
    </location>
</feature>
<dbReference type="GO" id="GO:0008174">
    <property type="term" value="F:mRNA methyltransferase activity"/>
    <property type="evidence" value="ECO:0007669"/>
    <property type="project" value="UniProtKB-UniRule"/>
</dbReference>
<gene>
    <name evidence="8" type="ORF">H1Rhizo26FD35_000002</name>
</gene>
<protein>
    <submittedName>
        <fullName evidence="8">RNA-dependent RNA polymerase</fullName>
    </submittedName>
</protein>
<dbReference type="Gene3D" id="3.40.50.300">
    <property type="entry name" value="P-loop containing nucleotide triphosphate hydrolases"/>
    <property type="match status" value="1"/>
</dbReference>
<feature type="compositionally biased region" description="Low complexity" evidence="5">
    <location>
        <begin position="1031"/>
        <end position="1040"/>
    </location>
</feature>
<keyword evidence="2" id="KW-0548">Nucleotidyltransferase</keyword>
<dbReference type="InterPro" id="IPR043181">
    <property type="entry name" value="TYMV_endopept_dom"/>
</dbReference>
<dbReference type="GO" id="GO:0003723">
    <property type="term" value="F:RNA binding"/>
    <property type="evidence" value="ECO:0007669"/>
    <property type="project" value="InterPro"/>
</dbReference>
<name>A0A514D6F6_9VIRU</name>
<dbReference type="GO" id="GO:0003968">
    <property type="term" value="F:RNA-directed RNA polymerase activity"/>
    <property type="evidence" value="ECO:0007669"/>
    <property type="project" value="UniProtKB-KW"/>
</dbReference>
<keyword evidence="3" id="KW-0547">Nucleotide-binding</keyword>
<evidence type="ECO:0000256" key="3">
    <source>
        <dbReference type="ARBA" id="ARBA00022840"/>
    </source>
</evidence>
<dbReference type="Pfam" id="PF01443">
    <property type="entry name" value="Viral_helicase1"/>
    <property type="match status" value="1"/>
</dbReference>
<dbReference type="PROSITE" id="PS50507">
    <property type="entry name" value="RDRP_SSRNA_POS"/>
    <property type="match status" value="1"/>
</dbReference>
<sequence>METWRHVVTKMDSSYLSAIQTVVAECFATGRISWIPWCGRYVQFAAAVLKVAVGEIPYIYSAMGKPVCVSDTAVANLTAYERILAISQPTLEPVEAEDLELAKRIEDVEAFVSGKLKIFPQCSSQVNTLRIRGDAVAETVHTVVKRQQFYQGKGACYLYLFPYRQRSAVFRKLGRFALLEDVVDQLRKRRVKLDDRHQMLWFNKQKHANVVKANNHSLERQVNYAVKVNPKAQIGGDDEEDATCCYCGMLSCQCGEEYPAGNGLRVGGDSDCWKALIFGEGEDMMLLSDLEKAWIEAWDTGDPEELERNLITTMIDYHIRDDGVMHVVDTMSVNSSTFEKLERRMKLYLEKGYKHLKEFFDEGRKVRLEERMVKGAGTCWMKLQPVAKIPGVSLSDPNTWAVKLTQVLDALRAVDGKVMAIFLKVTFDEVLDLHLEDVQMVATPTYFAMSPERREMRFGDYLGRAAFIKKWEVDLHKERLVGSSSGSALDNAMALLRSPDNQQQAEGFMFGWIGEQARAVEDKCPWAIPKQSRDRANDMGVPWSIRAVEPHGHPLHAYMRRDSYEEAMKYWVGPTTIMFMRPENFNYVRSKMPADHDLRLANSITEVKDIARYHYTFDPTGENPFNFPKCSTAIAHWDEAGHFKSPNAVAKYFKDNEKLRIMTVVHNHPLENLYTDRPTEPTFCNWKEEGDQLIVYPENDRRAAYFQPRFPALLLTRTIRVDDWDMMLYCSVVWSREDTFLQVITRYRVEVPKYLPTNLEVMMPVPRIFRSQPKCGLIPVTWWVECFKYLKTITKPTPKDVWAKIRQLAPKQQLVIDEHTAGVFEKAILHAATSDYLPDLQTKHYGSFWASVGYRTFGHFQRIYNRKFKTKYAERWGEMISTPNSIGLLPLANYKFAGQIKPDSGVDGYWKYDDAEAITLLQGFKHVLRRIFFPNAHVNAEVTIVDGEVCVGPMKFAPMTERYQRKSQLAQQTIMDLQAEDYFHMLVDTPEERAPGAEELVVINGENPPDPEDKRKELHALTKLLEDGSDVETAVASSEDSSSDDDEDTDETVSVASDFGDKLVASLPRVFSSSSLRLDKSKPELVRACGFCDKMFPMMACPDGSCKAETCVMCHSAVCPNSPKYVEYEVETKHRTSTNMAFPAGPVVQDVQDVRRITKRISLEEVIDKASQDEVITMAPDNTGDTTDELQNLKKLWRQAQSSYLRKVPTRMTGQFFGGDIWDRLFPATMGRRFQRVPFKNITEAPKIEYPDEDCLLGALEALYGKRRVEILADMTKAWPSNQLSTYTTGLSRENLIVAALANHWTIRAHYQDSKQSEMIGVRDQLEMHIYLKDNHWRAGVPKKGMPIFNMQVVGQVNRNLSAKVVQELSKVPAVIWKDWLPEYDRLDLFMRAMIDGTTGLLGKTGQGVLALKAALDAMGKMKPIKRQLAVIEGDPGCRKSSGLQKVLRNPFFHQGDAFKVILPTNTLREDWANKLDVKSPKGPMKRPTPGWYVTTFETAFSNPHSARVMIMDEHKFSKGYLPLLAYRFPNATHFILLGDRHQCQKHEVNPDCKLNNPDIMSEGQFYAAYNTMFIEGTYRFGGTIANILRMPSWYKGDSKLFFTDAILTSHLDLKLFYPQWSEDECMRSWMNTLTVVPSEGDVLNKRDLNLNDTVTFAGSQGLDAKICQLILTPVGLKNCDISTIYTAFTRAPNVIIVLQRFGNEEQRACVNNPLLNVLCNFYFRNQPMRTPVKYVPGRDVDVKLSLGLLPSTTKRVMAGEKSKCVNYDAVSPYYPPDQWDRYIDPDTQILRGGHGMLSEDDPAYEDDANFRKFIPEVRVSPLREEGIREEPIVTEPPKTHLLRAEQNDLDERVDVLVEERYDRELVWKDIYSDQFPDGYKPRVDAGQIRKDMVNKLRKARGIFGKEANREMDKILKERADADNPTLTSTHYLNWGALQSVHDEASMKAGIAQRIRRADYDENYRDWQDNTDMGDAMFDALRSYCNWPDDVPFDEREYEECRAEFSARRAERSQTLKKSSAYRADPNFTAVLMGKAQLKLKGPPEHAKGLQTIYIKSDEYLFKLGGIAVYLLKKILAIMPENVYLHAKKSLQDMMDWFAKWDPRTGTYVDLDIKGFDGTQRGASLQYEMKILRFFNVPEDLIDFYLHDKLSAQTRTLFVGLMRLSGELFTWLFNTMFMLGRTLLKYDIPKGDPMAGSGDDIQLFREYAVRQQWLLTWEAQDICEEKRNVREYGSFCAWLIRRGMVVKNPEVLYMRLMANISRGKLMDVIKSYAIEFMTLYTKKDYLYEILDENQMQYLSFLNVFFHNTRRWHGIRLNLDFSTIEIDRGIAHAALSHFLEVLPTFEPLLTTTVEAVGSSAYTAAVSYFNNQDD</sequence>
<feature type="region of interest" description="Disordered" evidence="5">
    <location>
        <begin position="1029"/>
        <end position="1053"/>
    </location>
</feature>
<dbReference type="Pfam" id="PF00978">
    <property type="entry name" value="RdRP_2"/>
    <property type="match status" value="1"/>
</dbReference>
<keyword evidence="8" id="KW-0696">RNA-directed RNA polymerase</keyword>
<accession>A0A514D6F6</accession>
<keyword evidence="4" id="KW-0693">Viral RNA replication</keyword>
<evidence type="ECO:0000259" key="7">
    <source>
        <dbReference type="PROSITE" id="PS51743"/>
    </source>
</evidence>
<keyword evidence="1" id="KW-0808">Transferase</keyword>
<dbReference type="SUPFAM" id="SSF56672">
    <property type="entry name" value="DNA/RNA polymerases"/>
    <property type="match status" value="1"/>
</dbReference>
<evidence type="ECO:0000256" key="5">
    <source>
        <dbReference type="SAM" id="MobiDB-lite"/>
    </source>
</evidence>
<dbReference type="InterPro" id="IPR027351">
    <property type="entry name" value="(+)RNA_virus_helicase_core_dom"/>
</dbReference>
<dbReference type="InterPro" id="IPR007094">
    <property type="entry name" value="RNA-dir_pol_PSvirus"/>
</dbReference>
<dbReference type="GO" id="GO:0006396">
    <property type="term" value="P:RNA processing"/>
    <property type="evidence" value="ECO:0007669"/>
    <property type="project" value="InterPro"/>
</dbReference>
<reference evidence="8" key="1">
    <citation type="submission" date="2019-05" db="EMBL/GenBank/DDBJ databases">
        <title>Metatranscriptomic reconstruction reveals RNA viruses with the potential to shape carbon cycling in soil.</title>
        <authorList>
            <person name="Starr E.P."/>
            <person name="Nuccio E."/>
            <person name="Pett-Ridge J."/>
            <person name="Banfield J.F."/>
            <person name="Firestone M.K."/>
        </authorList>
    </citation>
    <scope>NUCLEOTIDE SEQUENCE</scope>
    <source>
        <strain evidence="8">H1_Rhizo_26_FD_scaffold_35</strain>
    </source>
</reference>
<dbReference type="PROSITE" id="PS51743">
    <property type="entry name" value="ALPHAVIRUS_MT"/>
    <property type="match status" value="1"/>
</dbReference>
<dbReference type="InterPro" id="IPR027417">
    <property type="entry name" value="P-loop_NTPase"/>
</dbReference>
<evidence type="ECO:0000256" key="2">
    <source>
        <dbReference type="ARBA" id="ARBA00022695"/>
    </source>
</evidence>
<keyword evidence="3" id="KW-0067">ATP-binding</keyword>
<evidence type="ECO:0000313" key="8">
    <source>
        <dbReference type="EMBL" id="QDH89210.1"/>
    </source>
</evidence>
<dbReference type="Pfam" id="PF01660">
    <property type="entry name" value="Vmethyltransf"/>
    <property type="match status" value="1"/>
</dbReference>
<dbReference type="GO" id="GO:0016556">
    <property type="term" value="P:mRNA modification"/>
    <property type="evidence" value="ECO:0007669"/>
    <property type="project" value="InterPro"/>
</dbReference>
<proteinExistence type="predicted"/>
<feature type="domain" description="RdRp catalytic" evidence="6">
    <location>
        <begin position="2106"/>
        <end position="2213"/>
    </location>
</feature>
<dbReference type="Gene3D" id="3.90.70.100">
    <property type="match status" value="1"/>
</dbReference>